<proteinExistence type="predicted"/>
<evidence type="ECO:0000313" key="1">
    <source>
        <dbReference type="EMBL" id="DAF56992.1"/>
    </source>
</evidence>
<name>A0A8S5T1K1_9CAUD</name>
<accession>A0A8S5T1K1</accession>
<protein>
    <submittedName>
        <fullName evidence="1">Uncharacterized protein</fullName>
    </submittedName>
</protein>
<sequence>MKSNGSNLHHLLWTRHWYSTGYCHSLRNLPYMKVMLKEKIHNALHEEVPPIPTPTGATAKRVCFAILNGLVTDELSMDDLPSKRVAFVMDHLSSKDKATYDALAKQYSFLIRRGL</sequence>
<organism evidence="1">
    <name type="scientific">Myoviridae sp. ctp4Q36</name>
    <dbReference type="NCBI Taxonomy" id="2827708"/>
    <lineage>
        <taxon>Viruses</taxon>
        <taxon>Duplodnaviria</taxon>
        <taxon>Heunggongvirae</taxon>
        <taxon>Uroviricota</taxon>
        <taxon>Caudoviricetes</taxon>
    </lineage>
</organism>
<reference evidence="1" key="1">
    <citation type="journal article" date="2021" name="Proc. Natl. Acad. Sci. U.S.A.">
        <title>A Catalog of Tens of Thousands of Viruses from Human Metagenomes Reveals Hidden Associations with Chronic Diseases.</title>
        <authorList>
            <person name="Tisza M.J."/>
            <person name="Buck C.B."/>
        </authorList>
    </citation>
    <scope>NUCLEOTIDE SEQUENCE</scope>
    <source>
        <strain evidence="1">Ctp4Q36</strain>
    </source>
</reference>
<dbReference type="EMBL" id="BK032725">
    <property type="protein sequence ID" value="DAF56992.1"/>
    <property type="molecule type" value="Genomic_DNA"/>
</dbReference>